<evidence type="ECO:0000313" key="1">
    <source>
        <dbReference type="EMBL" id="KAH6613493.1"/>
    </source>
</evidence>
<proteinExistence type="predicted"/>
<accession>A0ACB7NU53</accession>
<name>A0ACB7NU53_9PEZI</name>
<reference evidence="1 2" key="1">
    <citation type="journal article" date="2021" name="Nat. Commun.">
        <title>Genetic determinants of endophytism in the Arabidopsis root mycobiome.</title>
        <authorList>
            <person name="Mesny F."/>
            <person name="Miyauchi S."/>
            <person name="Thiergart T."/>
            <person name="Pickel B."/>
            <person name="Atanasova L."/>
            <person name="Karlsson M."/>
            <person name="Huettel B."/>
            <person name="Barry K.W."/>
            <person name="Haridas S."/>
            <person name="Chen C."/>
            <person name="Bauer D."/>
            <person name="Andreopoulos W."/>
            <person name="Pangilinan J."/>
            <person name="LaButti K."/>
            <person name="Riley R."/>
            <person name="Lipzen A."/>
            <person name="Clum A."/>
            <person name="Drula E."/>
            <person name="Henrissat B."/>
            <person name="Kohler A."/>
            <person name="Grigoriev I.V."/>
            <person name="Martin F.M."/>
            <person name="Hacquard S."/>
        </authorList>
    </citation>
    <scope>NUCLEOTIDE SEQUENCE [LARGE SCALE GENOMIC DNA]</scope>
    <source>
        <strain evidence="1 2">MPI-SDFR-AT-0079</strain>
    </source>
</reference>
<keyword evidence="2" id="KW-1185">Reference proteome</keyword>
<comment type="caution">
    <text evidence="1">The sequence shown here is derived from an EMBL/GenBank/DDBJ whole genome shotgun (WGS) entry which is preliminary data.</text>
</comment>
<gene>
    <name evidence="1" type="ORF">F5144DRAFT_616419</name>
</gene>
<dbReference type="Proteomes" id="UP000724584">
    <property type="component" value="Unassembled WGS sequence"/>
</dbReference>
<evidence type="ECO:0000313" key="2">
    <source>
        <dbReference type="Proteomes" id="UP000724584"/>
    </source>
</evidence>
<organism evidence="1 2">
    <name type="scientific">Chaetomium tenue</name>
    <dbReference type="NCBI Taxonomy" id="1854479"/>
    <lineage>
        <taxon>Eukaryota</taxon>
        <taxon>Fungi</taxon>
        <taxon>Dikarya</taxon>
        <taxon>Ascomycota</taxon>
        <taxon>Pezizomycotina</taxon>
        <taxon>Sordariomycetes</taxon>
        <taxon>Sordariomycetidae</taxon>
        <taxon>Sordariales</taxon>
        <taxon>Chaetomiaceae</taxon>
        <taxon>Chaetomium</taxon>
    </lineage>
</organism>
<dbReference type="EMBL" id="JAGIZQ010000008">
    <property type="protein sequence ID" value="KAH6613493.1"/>
    <property type="molecule type" value="Genomic_DNA"/>
</dbReference>
<sequence>MDINDLLPRSQDAKFLDVPYEERWECLKPTIVRLYMGKYRPNGKSTTMAQVVMFMRDNYLFHAVSVLIPLQYCGHLAQAYRILLRSENQYRHRFSKWGVRRRTVVDEKEQITSALGRRTHAEMSTSHVTLDPDKEVDKKQMKRYLNDQIRHHKAEPMSPGVFSSWNLPYGAYSKALGKKSDQPSPFGGTGATPSYLNIESPEAATPGREAAGPSPTMQLVRQKVALDRSSLFLQGRHLELLASCGKEDRITLANYLHDFYIHSFVVAKYWGRGPQMDQWTAGLVSAFTLGSFDIASPASLASAMSPAAAPDRLDKLDGPTQLCRWSIHVPSVFYEEIPEESDPHSWVAWPLDEEALSMSFAESMGRSITNSTFSLTAPNDLPISTESLSQAVQQNPELLRADAWKVAIMAGNVDLLLRLHRETKRLPDGIDEIYPFHLAASFLDGGNTCCDMIITLSSIFESRYLFFHDRDDLGHTVLDSFMITILRSHTSVSPEHVSARFNPPHRFPGEEKDICGRWDADSPVVRTLFRHGYARVPTKWKHAFCHTAAQAICHSVIAIWGSPASPPIDALSGLFVRRCNSCGLELKLGPLHTLVVVAFYLAHLGMPGETMFGALAVLVCLLSLGAHASLRTVISVEDILGRAKPGRCCHKPMDASDLMRAVPHDLIAHWSTDCQTGWMCILQVLLLARHDGDPNLQQDADSGQESDSDEFEGNSNADSEEDSHDAPQNHDCGLEWRGLRAHTEWLKLPCGNPKLGLLWATIQVELLTYRRINTADSWLSSRFSMGALKAWLEGTSSEFHIPLVEGGMMRNHSLCGWFRCRDFVCPVAEEVCKEHFMNMDVYDRATFLERPGLISGWLQVVAPDEE</sequence>
<protein>
    <submittedName>
        <fullName evidence="1">Uncharacterized protein</fullName>
    </submittedName>
</protein>